<evidence type="ECO:0000313" key="3">
    <source>
        <dbReference type="EMBL" id="OKP14897.1"/>
    </source>
</evidence>
<keyword evidence="2" id="KW-0472">Membrane</keyword>
<feature type="region of interest" description="Disordered" evidence="1">
    <location>
        <begin position="66"/>
        <end position="104"/>
    </location>
</feature>
<comment type="caution">
    <text evidence="3">The sequence shown here is derived from an EMBL/GenBank/DDBJ whole genome shotgun (WGS) entry which is preliminary data.</text>
</comment>
<dbReference type="STRING" id="1316194.A0A1Q5UQZ1"/>
<reference evidence="3 4" key="1">
    <citation type="submission" date="2016-10" db="EMBL/GenBank/DDBJ databases">
        <title>Genome sequence of the ascomycete fungus Penicillium subrubescens.</title>
        <authorList>
            <person name="De Vries R.P."/>
            <person name="Peng M."/>
            <person name="Dilokpimol A."/>
            <person name="Hilden K."/>
            <person name="Makela M.R."/>
            <person name="Grigoriev I."/>
            <person name="Riley R."/>
            <person name="Granchi Z."/>
        </authorList>
    </citation>
    <scope>NUCLEOTIDE SEQUENCE [LARGE SCALE GENOMIC DNA]</scope>
    <source>
        <strain evidence="3 4">CBS 132785</strain>
    </source>
</reference>
<dbReference type="Proteomes" id="UP000186955">
    <property type="component" value="Unassembled WGS sequence"/>
</dbReference>
<keyword evidence="2" id="KW-0812">Transmembrane</keyword>
<proteinExistence type="predicted"/>
<gene>
    <name evidence="3" type="ORF">PENSUB_5208</name>
</gene>
<feature type="compositionally biased region" description="Basic residues" evidence="1">
    <location>
        <begin position="68"/>
        <end position="80"/>
    </location>
</feature>
<keyword evidence="4" id="KW-1185">Reference proteome</keyword>
<evidence type="ECO:0000256" key="2">
    <source>
        <dbReference type="SAM" id="Phobius"/>
    </source>
</evidence>
<dbReference type="EMBL" id="MNBE01000052">
    <property type="protein sequence ID" value="OKP14897.1"/>
    <property type="molecule type" value="Genomic_DNA"/>
</dbReference>
<evidence type="ECO:0000256" key="1">
    <source>
        <dbReference type="SAM" id="MobiDB-lite"/>
    </source>
</evidence>
<name>A0A1Q5UQZ1_9EURO</name>
<sequence length="145" mass="15859">MTDPTCMFAPSQRYHSTANPPGASVNLGIWTVLEGSIIIIAACLPSTWPLIVRILPRGLMGKAFSQNHSRHRYPTKHAKPKGADGFSRLGKHATGTTDKWPLAANPSLENQSVSLSTHTLDPTLVNAESISLRSMNEIREEPRFS</sequence>
<keyword evidence="2" id="KW-1133">Transmembrane helix</keyword>
<accession>A0A1Q5UQZ1</accession>
<protein>
    <submittedName>
        <fullName evidence="3">Uncharacterized protein</fullName>
    </submittedName>
</protein>
<dbReference type="AlphaFoldDB" id="A0A1Q5UQZ1"/>
<evidence type="ECO:0000313" key="4">
    <source>
        <dbReference type="Proteomes" id="UP000186955"/>
    </source>
</evidence>
<feature type="transmembrane region" description="Helical" evidence="2">
    <location>
        <begin position="27"/>
        <end position="52"/>
    </location>
</feature>
<organism evidence="3 4">
    <name type="scientific">Penicillium subrubescens</name>
    <dbReference type="NCBI Taxonomy" id="1316194"/>
    <lineage>
        <taxon>Eukaryota</taxon>
        <taxon>Fungi</taxon>
        <taxon>Dikarya</taxon>
        <taxon>Ascomycota</taxon>
        <taxon>Pezizomycotina</taxon>
        <taxon>Eurotiomycetes</taxon>
        <taxon>Eurotiomycetidae</taxon>
        <taxon>Eurotiales</taxon>
        <taxon>Aspergillaceae</taxon>
        <taxon>Penicillium</taxon>
    </lineage>
</organism>